<accession>X0QSF1</accession>
<evidence type="ECO:0000313" key="3">
    <source>
        <dbReference type="EMBL" id="KRM32985.1"/>
    </source>
</evidence>
<evidence type="ECO:0000256" key="1">
    <source>
        <dbReference type="SAM" id="Phobius"/>
    </source>
</evidence>
<dbReference type="Pfam" id="PF07435">
    <property type="entry name" value="YycH"/>
    <property type="match status" value="1"/>
</dbReference>
<comment type="caution">
    <text evidence="3">The sequence shown here is derived from an EMBL/GenBank/DDBJ whole genome shotgun (WGS) entry which is preliminary data.</text>
</comment>
<gene>
    <name evidence="3" type="ORF">FC83_GL000074</name>
</gene>
<keyword evidence="4" id="KW-1185">Reference proteome</keyword>
<dbReference type="EMBL" id="AZGA01000062">
    <property type="protein sequence ID" value="KRM32985.1"/>
    <property type="molecule type" value="Genomic_DNA"/>
</dbReference>
<dbReference type="OrthoDB" id="2382185at2"/>
<feature type="domain" description="Regulatory protein YycH" evidence="2">
    <location>
        <begin position="14"/>
        <end position="426"/>
    </location>
</feature>
<dbReference type="Gene3D" id="3.10.450.310">
    <property type="match status" value="1"/>
</dbReference>
<dbReference type="STRING" id="1423734.FC83_GL000074"/>
<sequence length="434" mass="49654">MGIKLSDIFLKAGLIIAVTISVILSFLIWTNNARYERNPDTKVSTAQEQSKTDKELADVYLPTRILQKNQQQQYMVYNRRDSPIMAFQKRFKTWQLTGSITAKNYNNGDYLNQINAPEQVQLTYPGVITWRLFKQMYKLTEKKATADFSFNRIILKNNDNKTVYLTNDNNQVVHKVPVANNRGKQLRALLKNADMRLPVEERVMNNKLTLYYTKPVKITPYSYLISRENINTYISTLLADKGDSSIEARESGSVTTYYRGIFKKLSADSSNDQIQYEDYTDTVTVSSTTQLLRNSFSRLVNVGNSLANVRYFSSVPKTQVVTYLNYVEGFPIYQQSDFGAASIQLTPSGQVLRFSSRTLQVPVPAENQDNTLPATQDVLNQLAANNVDLATIKDIQLGYHWTQSSANQQVIDLKPTYYVFINNTWKDYRDLLAQ</sequence>
<dbReference type="Proteomes" id="UP000051236">
    <property type="component" value="Unassembled WGS sequence"/>
</dbReference>
<dbReference type="eggNOG" id="COG4863">
    <property type="taxonomic scope" value="Bacteria"/>
</dbReference>
<dbReference type="PATRIC" id="fig|1423734.3.peg.74"/>
<evidence type="ECO:0000313" key="4">
    <source>
        <dbReference type="Proteomes" id="UP000051236"/>
    </source>
</evidence>
<evidence type="ECO:0000259" key="2">
    <source>
        <dbReference type="Pfam" id="PF07435"/>
    </source>
</evidence>
<dbReference type="CDD" id="cd15787">
    <property type="entry name" value="YycH_N"/>
    <property type="match status" value="1"/>
</dbReference>
<keyword evidence="1" id="KW-0812">Transmembrane</keyword>
<name>X0QSF1_9LACO</name>
<feature type="transmembrane region" description="Helical" evidence="1">
    <location>
        <begin position="12"/>
        <end position="29"/>
    </location>
</feature>
<keyword evidence="1" id="KW-1133">Transmembrane helix</keyword>
<dbReference type="AlphaFoldDB" id="X0QSF1"/>
<organism evidence="3 4">
    <name type="scientific">Agrilactobacillus composti DSM 18527 = JCM 14202</name>
    <dbReference type="NCBI Taxonomy" id="1423734"/>
    <lineage>
        <taxon>Bacteria</taxon>
        <taxon>Bacillati</taxon>
        <taxon>Bacillota</taxon>
        <taxon>Bacilli</taxon>
        <taxon>Lactobacillales</taxon>
        <taxon>Lactobacillaceae</taxon>
        <taxon>Agrilactobacillus</taxon>
    </lineage>
</organism>
<dbReference type="RefSeq" id="WP_052004978.1">
    <property type="nucleotide sequence ID" value="NZ_AZGA01000062.1"/>
</dbReference>
<proteinExistence type="predicted"/>
<dbReference type="InterPro" id="IPR009996">
    <property type="entry name" value="YycH"/>
</dbReference>
<keyword evidence="1" id="KW-0472">Membrane</keyword>
<protein>
    <recommendedName>
        <fullName evidence="2">Regulatory protein YycH domain-containing protein</fullName>
    </recommendedName>
</protein>
<reference evidence="3 4" key="1">
    <citation type="journal article" date="2015" name="Genome Announc.">
        <title>Expanding the biotechnology potential of lactobacilli through comparative genomics of 213 strains and associated genera.</title>
        <authorList>
            <person name="Sun Z."/>
            <person name="Harris H.M."/>
            <person name="McCann A."/>
            <person name="Guo C."/>
            <person name="Argimon S."/>
            <person name="Zhang W."/>
            <person name="Yang X."/>
            <person name="Jeffery I.B."/>
            <person name="Cooney J.C."/>
            <person name="Kagawa T.F."/>
            <person name="Liu W."/>
            <person name="Song Y."/>
            <person name="Salvetti E."/>
            <person name="Wrobel A."/>
            <person name="Rasinkangas P."/>
            <person name="Parkhill J."/>
            <person name="Rea M.C."/>
            <person name="O'Sullivan O."/>
            <person name="Ritari J."/>
            <person name="Douillard F.P."/>
            <person name="Paul Ross R."/>
            <person name="Yang R."/>
            <person name="Briner A.E."/>
            <person name="Felis G.E."/>
            <person name="de Vos W.M."/>
            <person name="Barrangou R."/>
            <person name="Klaenhammer T.R."/>
            <person name="Caufield P.W."/>
            <person name="Cui Y."/>
            <person name="Zhang H."/>
            <person name="O'Toole P.W."/>
        </authorList>
    </citation>
    <scope>NUCLEOTIDE SEQUENCE [LARGE SCALE GENOMIC DNA]</scope>
    <source>
        <strain evidence="3 4">DSM 18527</strain>
    </source>
</reference>